<dbReference type="RefSeq" id="WP_152133915.1">
    <property type="nucleotide sequence ID" value="NZ_QKKZ01000002.1"/>
</dbReference>
<evidence type="ECO:0000313" key="4">
    <source>
        <dbReference type="Proteomes" id="UP000326865"/>
    </source>
</evidence>
<keyword evidence="3" id="KW-0808">Transferase</keyword>
<dbReference type="Proteomes" id="UP000326865">
    <property type="component" value="Unassembled WGS sequence"/>
</dbReference>
<keyword evidence="4" id="KW-1185">Reference proteome</keyword>
<reference evidence="3 4" key="1">
    <citation type="submission" date="2019-10" db="EMBL/GenBank/DDBJ databases">
        <title>Unraveling microbial dark matter from salterns through culturing: the case of the genus Halosegnis.</title>
        <authorList>
            <person name="Duran-Viseras A."/>
            <person name="Andrei A.-S."/>
            <person name="Vera-Gargallo B."/>
            <person name="Ghai R."/>
            <person name="Sanchez-Porro C."/>
            <person name="Ventosa A."/>
        </authorList>
    </citation>
    <scope>NUCLEOTIDE SEQUENCE [LARGE SCALE GENOMIC DNA]</scope>
    <source>
        <strain evidence="3 4">F18-79</strain>
    </source>
</reference>
<proteinExistence type="predicted"/>
<evidence type="ECO:0000259" key="2">
    <source>
        <dbReference type="Pfam" id="PF13439"/>
    </source>
</evidence>
<dbReference type="PANTHER" id="PTHR45947">
    <property type="entry name" value="SULFOQUINOVOSYL TRANSFERASE SQD2"/>
    <property type="match status" value="1"/>
</dbReference>
<dbReference type="SUPFAM" id="SSF53756">
    <property type="entry name" value="UDP-Glycosyltransferase/glycogen phosphorylase"/>
    <property type="match status" value="1"/>
</dbReference>
<dbReference type="Pfam" id="PF00534">
    <property type="entry name" value="Glycos_transf_1"/>
    <property type="match status" value="1"/>
</dbReference>
<dbReference type="Gene3D" id="3.40.50.2000">
    <property type="entry name" value="Glycogen Phosphorylase B"/>
    <property type="match status" value="2"/>
</dbReference>
<dbReference type="InterPro" id="IPR001296">
    <property type="entry name" value="Glyco_trans_1"/>
</dbReference>
<comment type="caution">
    <text evidence="3">The sequence shown here is derived from an EMBL/GenBank/DDBJ whole genome shotgun (WGS) entry which is preliminary data.</text>
</comment>
<dbReference type="InterPro" id="IPR050194">
    <property type="entry name" value="Glycosyltransferase_grp1"/>
</dbReference>
<gene>
    <name evidence="3" type="ORF">DM867_05990</name>
</gene>
<name>A0A5N5U7R8_9EURY</name>
<dbReference type="AlphaFoldDB" id="A0A5N5U7R8"/>
<dbReference type="Pfam" id="PF13439">
    <property type="entry name" value="Glyco_transf_4"/>
    <property type="match status" value="1"/>
</dbReference>
<dbReference type="PANTHER" id="PTHR45947:SF3">
    <property type="entry name" value="SULFOQUINOVOSYL TRANSFERASE SQD2"/>
    <property type="match status" value="1"/>
</dbReference>
<evidence type="ECO:0000313" key="3">
    <source>
        <dbReference type="EMBL" id="KAB7514665.1"/>
    </source>
</evidence>
<organism evidence="3 4">
    <name type="scientific">Halosegnis rubeus</name>
    <dbReference type="NCBI Taxonomy" id="2212850"/>
    <lineage>
        <taxon>Archaea</taxon>
        <taxon>Methanobacteriati</taxon>
        <taxon>Methanobacteriota</taxon>
        <taxon>Stenosarchaea group</taxon>
        <taxon>Halobacteria</taxon>
        <taxon>Halobacteriales</taxon>
        <taxon>Natronomonadaceae</taxon>
        <taxon>Halosegnis</taxon>
    </lineage>
</organism>
<protein>
    <submittedName>
        <fullName evidence="3">Glycosyltransferase</fullName>
    </submittedName>
</protein>
<feature type="domain" description="Glycosyl transferase family 1" evidence="1">
    <location>
        <begin position="214"/>
        <end position="369"/>
    </location>
</feature>
<sequence length="403" mass="44009">MNVLIVSHLYPTPNDSVPGIFVHQQAQALIERGHTVRVISPTPYVPNVPYLSNRWERFSDTPSRAHIDGIDVSYPKYLSLPSRHTLPLIAKSVRHTVGTAISDIVSGGFSPDVINAHVPLPDGYACIPSCQRLSVPLVTTVHGASIQISSESRLCRRQIRTVLQSSEEIVFNSNVLLGKANEHFTGLSRAKTIPNGVPLTELDSAPVAKLPDRLDENRMVVTSLGSLQSTKGQADVFDALQRLPTESRPNYLLVGDGPRREQLEQAAANLDSPVRFVGTVPHEEVFSYLKATDIMALPSAEEAFGIAYIEAMACDCAVVGCEGEGPSEFVEHRETGYLVPPDDSKALAGLLSELLDNPARTQQVARNASEYVRENLTWAENARKNEEVYQSAIGRSSTRGYST</sequence>
<accession>A0A5N5U7R8</accession>
<dbReference type="InterPro" id="IPR028098">
    <property type="entry name" value="Glyco_trans_4-like_N"/>
</dbReference>
<dbReference type="EMBL" id="QKKZ01000002">
    <property type="protein sequence ID" value="KAB7514665.1"/>
    <property type="molecule type" value="Genomic_DNA"/>
</dbReference>
<evidence type="ECO:0000259" key="1">
    <source>
        <dbReference type="Pfam" id="PF00534"/>
    </source>
</evidence>
<dbReference type="GO" id="GO:0016757">
    <property type="term" value="F:glycosyltransferase activity"/>
    <property type="evidence" value="ECO:0007669"/>
    <property type="project" value="InterPro"/>
</dbReference>
<feature type="domain" description="Glycosyltransferase subfamily 4-like N-terminal" evidence="2">
    <location>
        <begin position="21"/>
        <end position="200"/>
    </location>
</feature>